<gene>
    <name evidence="4" type="ORF">H2O64_21155</name>
</gene>
<evidence type="ECO:0000313" key="4">
    <source>
        <dbReference type="EMBL" id="MBC8757192.1"/>
    </source>
</evidence>
<protein>
    <submittedName>
        <fullName evidence="4">Right-handed parallel beta-helix repeat-containing protein</fullName>
    </submittedName>
</protein>
<proteinExistence type="predicted"/>
<evidence type="ECO:0000256" key="1">
    <source>
        <dbReference type="SAM" id="MobiDB-lite"/>
    </source>
</evidence>
<feature type="domain" description="Rhamnogalacturonase A/B/Epimerase-like pectate lyase" evidence="2">
    <location>
        <begin position="5"/>
        <end position="70"/>
    </location>
</feature>
<dbReference type="InterPro" id="IPR006626">
    <property type="entry name" value="PbH1"/>
</dbReference>
<reference evidence="4 5" key="1">
    <citation type="submission" date="2020-07" db="EMBL/GenBank/DDBJ databases">
        <title>Description of Kordia aestuariivivens sp. nov., isolated from a tidal flat.</title>
        <authorList>
            <person name="Park S."/>
            <person name="Yoon J.-H."/>
        </authorList>
    </citation>
    <scope>NUCLEOTIDE SEQUENCE [LARGE SCALE GENOMIC DNA]</scope>
    <source>
        <strain evidence="4 5">YSTF-M3</strain>
    </source>
</reference>
<organism evidence="4 5">
    <name type="scientific">Kordia aestuariivivens</name>
    <dbReference type="NCBI Taxonomy" id="2759037"/>
    <lineage>
        <taxon>Bacteria</taxon>
        <taxon>Pseudomonadati</taxon>
        <taxon>Bacteroidota</taxon>
        <taxon>Flavobacteriia</taxon>
        <taxon>Flavobacteriales</taxon>
        <taxon>Flavobacteriaceae</taxon>
        <taxon>Kordia</taxon>
    </lineage>
</organism>
<dbReference type="Proteomes" id="UP000619238">
    <property type="component" value="Unassembled WGS sequence"/>
</dbReference>
<dbReference type="NCBIfam" id="TIGR03804">
    <property type="entry name" value="para_beta_helix"/>
    <property type="match status" value="1"/>
</dbReference>
<dbReference type="SUPFAM" id="SSF51126">
    <property type="entry name" value="Pectin lyase-like"/>
    <property type="match status" value="2"/>
</dbReference>
<evidence type="ECO:0000259" key="3">
    <source>
        <dbReference type="Pfam" id="PF13229"/>
    </source>
</evidence>
<name>A0ABR7QF69_9FLAO</name>
<feature type="region of interest" description="Disordered" evidence="1">
    <location>
        <begin position="72"/>
        <end position="93"/>
    </location>
</feature>
<evidence type="ECO:0000313" key="5">
    <source>
        <dbReference type="Proteomes" id="UP000619238"/>
    </source>
</evidence>
<sequence>MIYDIMDYGVEADGTTDDIAAINTLITNTSNSGGGTLIFPSGKVILISAPIQLKSDVCLITSGAKTTLKAIDIDDDETDPEPQPNGTPDTDMASIFSTYGGASGTRKNIKISGFDFVLSPSGNGNPLDDFTLDFINQAIFINDAENITIENCAFNNLSAFAGIYVQETKNITIKNCVFKNSSGGVNFHGTNENVKIDSNTFEYLSTHGIHIQGSGDITNNKYCSNVWITKNRIVIGAEDVHGIYLTCGDTQFAGSSSHHENVVVADNVITGPGSLSNASDGTADLFSLKDIVRLKCYGNTARNSGDLGFAIERCHFGVVSNNTADQNNSCGISIFGSSHMSVTGNVCAHNEQNHDYDPLTNSGGLGSAPYGGIRVEFDSVHVLLSGNHFFGAGFEAGNTEQGQTYGIVVKEANVEDITDINLRTRSPYNIKIGINHYADNKNGDIYNEIESTIISDLNATVAPTP</sequence>
<comment type="caution">
    <text evidence="4">The sequence shown here is derived from an EMBL/GenBank/DDBJ whole genome shotgun (WGS) entry which is preliminary data.</text>
</comment>
<dbReference type="EMBL" id="JACGWS010000017">
    <property type="protein sequence ID" value="MBC8757192.1"/>
    <property type="molecule type" value="Genomic_DNA"/>
</dbReference>
<dbReference type="InterPro" id="IPR012334">
    <property type="entry name" value="Pectin_lyas_fold"/>
</dbReference>
<dbReference type="InterPro" id="IPR011050">
    <property type="entry name" value="Pectin_lyase_fold/virulence"/>
</dbReference>
<dbReference type="InterPro" id="IPR022441">
    <property type="entry name" value="Para_beta_helix_rpt-2"/>
</dbReference>
<dbReference type="SMART" id="SM00710">
    <property type="entry name" value="PbH1"/>
    <property type="match status" value="8"/>
</dbReference>
<evidence type="ECO:0000259" key="2">
    <source>
        <dbReference type="Pfam" id="PF12708"/>
    </source>
</evidence>
<dbReference type="InterPro" id="IPR024535">
    <property type="entry name" value="RHGA/B-epi-like_pectate_lyase"/>
</dbReference>
<dbReference type="RefSeq" id="WP_187564236.1">
    <property type="nucleotide sequence ID" value="NZ_JACGWS010000017.1"/>
</dbReference>
<keyword evidence="5" id="KW-1185">Reference proteome</keyword>
<dbReference type="Gene3D" id="2.160.20.10">
    <property type="entry name" value="Single-stranded right-handed beta-helix, Pectin lyase-like"/>
    <property type="match status" value="2"/>
</dbReference>
<feature type="domain" description="Right handed beta helix" evidence="3">
    <location>
        <begin position="127"/>
        <end position="272"/>
    </location>
</feature>
<accession>A0ABR7QF69</accession>
<dbReference type="InterPro" id="IPR039448">
    <property type="entry name" value="Beta_helix"/>
</dbReference>
<dbReference type="Pfam" id="PF13229">
    <property type="entry name" value="Beta_helix"/>
    <property type="match status" value="1"/>
</dbReference>
<dbReference type="Pfam" id="PF12708">
    <property type="entry name" value="Pect-lyase_RHGA_epim"/>
    <property type="match status" value="1"/>
</dbReference>